<evidence type="ECO:0000313" key="1">
    <source>
        <dbReference type="EMBL" id="RPB24888.1"/>
    </source>
</evidence>
<evidence type="ECO:0000313" key="2">
    <source>
        <dbReference type="Proteomes" id="UP000267821"/>
    </source>
</evidence>
<dbReference type="InParanoid" id="A0A3N4LT71"/>
<dbReference type="EMBL" id="ML121540">
    <property type="protein sequence ID" value="RPB24888.1"/>
    <property type="molecule type" value="Genomic_DNA"/>
</dbReference>
<gene>
    <name evidence="1" type="ORF">L211DRAFT_158565</name>
</gene>
<dbReference type="STRING" id="1051890.A0A3N4LT71"/>
<reference evidence="1 2" key="1">
    <citation type="journal article" date="2018" name="Nat. Ecol. Evol.">
        <title>Pezizomycetes genomes reveal the molecular basis of ectomycorrhizal truffle lifestyle.</title>
        <authorList>
            <person name="Murat C."/>
            <person name="Payen T."/>
            <person name="Noel B."/>
            <person name="Kuo A."/>
            <person name="Morin E."/>
            <person name="Chen J."/>
            <person name="Kohler A."/>
            <person name="Krizsan K."/>
            <person name="Balestrini R."/>
            <person name="Da Silva C."/>
            <person name="Montanini B."/>
            <person name="Hainaut M."/>
            <person name="Levati E."/>
            <person name="Barry K.W."/>
            <person name="Belfiori B."/>
            <person name="Cichocki N."/>
            <person name="Clum A."/>
            <person name="Dockter R.B."/>
            <person name="Fauchery L."/>
            <person name="Guy J."/>
            <person name="Iotti M."/>
            <person name="Le Tacon F."/>
            <person name="Lindquist E.A."/>
            <person name="Lipzen A."/>
            <person name="Malagnac F."/>
            <person name="Mello A."/>
            <person name="Molinier V."/>
            <person name="Miyauchi S."/>
            <person name="Poulain J."/>
            <person name="Riccioni C."/>
            <person name="Rubini A."/>
            <person name="Sitrit Y."/>
            <person name="Splivallo R."/>
            <person name="Traeger S."/>
            <person name="Wang M."/>
            <person name="Zifcakova L."/>
            <person name="Wipf D."/>
            <person name="Zambonelli A."/>
            <person name="Paolocci F."/>
            <person name="Nowrousian M."/>
            <person name="Ottonello S."/>
            <person name="Baldrian P."/>
            <person name="Spatafora J.W."/>
            <person name="Henrissat B."/>
            <person name="Nagy L.G."/>
            <person name="Aury J.M."/>
            <person name="Wincker P."/>
            <person name="Grigoriev I.V."/>
            <person name="Bonfante P."/>
            <person name="Martin F.M."/>
        </authorList>
    </citation>
    <scope>NUCLEOTIDE SEQUENCE [LARGE SCALE GENOMIC DNA]</scope>
    <source>
        <strain evidence="1 2">ATCC MYA-4762</strain>
    </source>
</reference>
<protein>
    <submittedName>
        <fullName evidence="1">Uncharacterized protein</fullName>
    </submittedName>
</protein>
<dbReference type="Proteomes" id="UP000267821">
    <property type="component" value="Unassembled WGS sequence"/>
</dbReference>
<keyword evidence="2" id="KW-1185">Reference proteome</keyword>
<name>A0A3N4LT71_9PEZI</name>
<sequence>MDLRREQVAILITSLAEHIKTLANEASSRVCVPETLQKKVDDLLPQFNCKRYESTSLPEFIQEIVTTELVATLDSLDTWGNLDGKAFVTVTRILLATESCLSKEQGLFQLMCVLEENVFLVNTSERHKEGYQRLAEFKATVGELLLFPLYFAFIDNSKPSSTRRWIGLLFCHLIRDSAENIELLKGFPSQLFKNLGKIIIESNDRLLKGVSGKLIAETLTGLQLNDWSKHLKYFWPLGMTSYYAEFPGEFEEEDWEPRLFEYIDATETRHQVCTGFNATNITIGDCEIESERCSTARLD</sequence>
<organism evidence="1 2">
    <name type="scientific">Terfezia boudieri ATCC MYA-4762</name>
    <dbReference type="NCBI Taxonomy" id="1051890"/>
    <lineage>
        <taxon>Eukaryota</taxon>
        <taxon>Fungi</taxon>
        <taxon>Dikarya</taxon>
        <taxon>Ascomycota</taxon>
        <taxon>Pezizomycotina</taxon>
        <taxon>Pezizomycetes</taxon>
        <taxon>Pezizales</taxon>
        <taxon>Pezizaceae</taxon>
        <taxon>Terfezia</taxon>
    </lineage>
</organism>
<accession>A0A3N4LT71</accession>
<proteinExistence type="predicted"/>
<dbReference type="OrthoDB" id="3557174at2759"/>
<dbReference type="AlphaFoldDB" id="A0A3N4LT71"/>